<accession>A0AAU9D286</accession>
<protein>
    <recommendedName>
        <fullName evidence="3">Flagellar protein FlbD</fullName>
    </recommendedName>
</protein>
<keyword evidence="2" id="KW-1185">Reference proteome</keyword>
<proteinExistence type="predicted"/>
<dbReference type="PANTHER" id="PTHR39185">
    <property type="entry name" value="SWARMING MOTILITY PROTEIN SWRD"/>
    <property type="match status" value="1"/>
</dbReference>
<dbReference type="Proteomes" id="UP001321582">
    <property type="component" value="Chromosome"/>
</dbReference>
<sequence>MIILNTVGKNSKEIVVNAELIEIIEEIPETLITLTTGKKILIKEKKEEVINFVVNYKRSILI</sequence>
<gene>
    <name evidence="1" type="ORF">HLVA_06800</name>
</gene>
<dbReference type="RefSeq" id="WP_307905047.1">
    <property type="nucleotide sequence ID" value="NZ_AP027059.1"/>
</dbReference>
<dbReference type="AlphaFoldDB" id="A0AAU9D286"/>
<dbReference type="EMBL" id="AP027059">
    <property type="protein sequence ID" value="BDU50111.1"/>
    <property type="molecule type" value="Genomic_DNA"/>
</dbReference>
<evidence type="ECO:0000313" key="2">
    <source>
        <dbReference type="Proteomes" id="UP001321582"/>
    </source>
</evidence>
<dbReference type="PANTHER" id="PTHR39185:SF1">
    <property type="entry name" value="SWARMING MOTILITY PROTEIN SWRD"/>
    <property type="match status" value="1"/>
</dbReference>
<dbReference type="Pfam" id="PF06289">
    <property type="entry name" value="FlbD"/>
    <property type="match status" value="1"/>
</dbReference>
<organism evidence="1 2">
    <name type="scientific">Haliovirga abyssi</name>
    <dbReference type="NCBI Taxonomy" id="2996794"/>
    <lineage>
        <taxon>Bacteria</taxon>
        <taxon>Fusobacteriati</taxon>
        <taxon>Fusobacteriota</taxon>
        <taxon>Fusobacteriia</taxon>
        <taxon>Fusobacteriales</taxon>
        <taxon>Haliovirgaceae</taxon>
        <taxon>Haliovirga</taxon>
    </lineage>
</organism>
<evidence type="ECO:0008006" key="3">
    <source>
        <dbReference type="Google" id="ProtNLM"/>
    </source>
</evidence>
<name>A0AAU9D286_9FUSO</name>
<dbReference type="KEGG" id="haby:HLVA_06800"/>
<reference evidence="1 2" key="1">
    <citation type="submission" date="2022-11" db="EMBL/GenBank/DDBJ databases">
        <title>Haliovirga abyssi gen. nov., sp. nov., a mesophilic fermentative bacterium isolated from the Iheya North hydrothermal field and the proposal of Haliovirgaceae fam. nov.</title>
        <authorList>
            <person name="Miyazaki U."/>
            <person name="Tame A."/>
            <person name="Miyazaki J."/>
            <person name="Takai K."/>
            <person name="Sawayama S."/>
            <person name="Kitajima M."/>
            <person name="Okamoto A."/>
            <person name="Nakagawa S."/>
        </authorList>
    </citation>
    <scope>NUCLEOTIDE SEQUENCE [LARGE SCALE GENOMIC DNA]</scope>
    <source>
        <strain evidence="1 2">IC12</strain>
    </source>
</reference>
<dbReference type="InterPro" id="IPR009384">
    <property type="entry name" value="SwrD-like"/>
</dbReference>
<evidence type="ECO:0000313" key="1">
    <source>
        <dbReference type="EMBL" id="BDU50111.1"/>
    </source>
</evidence>